<dbReference type="PANTHER" id="PTHR43390">
    <property type="entry name" value="SIGNAL PEPTIDASE I"/>
    <property type="match status" value="1"/>
</dbReference>
<dbReference type="HOGENOM" id="CLU_2125640_0_0_1"/>
<evidence type="ECO:0000256" key="1">
    <source>
        <dbReference type="ARBA" id="ARBA00022801"/>
    </source>
</evidence>
<name>W1PM68_AMBTC</name>
<sequence>MGFKEDIFIKRIVAKAGDWVEVNNGVLYINGAAQSEDFIAEPLAYKMHATYVPRGCVFVMGDNRNNSCDSHIWGPLPVDNIVGRHVMCCARPSCACRP</sequence>
<dbReference type="GO" id="GO:0006465">
    <property type="term" value="P:signal peptide processing"/>
    <property type="evidence" value="ECO:0007669"/>
    <property type="project" value="InterPro"/>
</dbReference>
<dbReference type="GO" id="GO:0004252">
    <property type="term" value="F:serine-type endopeptidase activity"/>
    <property type="evidence" value="ECO:0007669"/>
    <property type="project" value="InterPro"/>
</dbReference>
<dbReference type="PANTHER" id="PTHR43390:SF10">
    <property type="entry name" value="PEPTIDASE S26 DOMAIN-CONTAINING PROTEIN"/>
    <property type="match status" value="1"/>
</dbReference>
<dbReference type="eggNOG" id="KOG0171">
    <property type="taxonomic scope" value="Eukaryota"/>
</dbReference>
<organism evidence="3 4">
    <name type="scientific">Amborella trichopoda</name>
    <dbReference type="NCBI Taxonomy" id="13333"/>
    <lineage>
        <taxon>Eukaryota</taxon>
        <taxon>Viridiplantae</taxon>
        <taxon>Streptophyta</taxon>
        <taxon>Embryophyta</taxon>
        <taxon>Tracheophyta</taxon>
        <taxon>Spermatophyta</taxon>
        <taxon>Magnoliopsida</taxon>
        <taxon>Amborellales</taxon>
        <taxon>Amborellaceae</taxon>
        <taxon>Amborella</taxon>
    </lineage>
</organism>
<dbReference type="InterPro" id="IPR000223">
    <property type="entry name" value="Pept_S26A_signal_pept_1"/>
</dbReference>
<dbReference type="GO" id="GO:0016020">
    <property type="term" value="C:membrane"/>
    <property type="evidence" value="ECO:0007669"/>
    <property type="project" value="InterPro"/>
</dbReference>
<dbReference type="NCBIfam" id="TIGR02227">
    <property type="entry name" value="sigpep_I_bact"/>
    <property type="match status" value="1"/>
</dbReference>
<dbReference type="Pfam" id="PF10502">
    <property type="entry name" value="Peptidase_S26"/>
    <property type="match status" value="1"/>
</dbReference>
<evidence type="ECO:0000313" key="4">
    <source>
        <dbReference type="Proteomes" id="UP000017836"/>
    </source>
</evidence>
<dbReference type="PROSITE" id="PS00761">
    <property type="entry name" value="SPASE_I_3"/>
    <property type="match status" value="1"/>
</dbReference>
<dbReference type="Proteomes" id="UP000017836">
    <property type="component" value="Unassembled WGS sequence"/>
</dbReference>
<dbReference type="MEROPS" id="S26.008"/>
<dbReference type="Gramene" id="ERN08776">
    <property type="protein sequence ID" value="ERN08776"/>
    <property type="gene ID" value="AMTR_s00017p00250190"/>
</dbReference>
<reference evidence="4" key="1">
    <citation type="journal article" date="2013" name="Science">
        <title>The Amborella genome and the evolution of flowering plants.</title>
        <authorList>
            <consortium name="Amborella Genome Project"/>
        </authorList>
    </citation>
    <scope>NUCLEOTIDE SEQUENCE [LARGE SCALE GENOMIC DNA]</scope>
</reference>
<evidence type="ECO:0000259" key="2">
    <source>
        <dbReference type="Pfam" id="PF10502"/>
    </source>
</evidence>
<proteinExistence type="predicted"/>
<evidence type="ECO:0000313" key="3">
    <source>
        <dbReference type="EMBL" id="ERN08776.1"/>
    </source>
</evidence>
<dbReference type="STRING" id="13333.W1PM68"/>
<accession>W1PM68</accession>
<gene>
    <name evidence="3" type="ORF">AMTR_s00017p00250190</name>
</gene>
<dbReference type="SUPFAM" id="SSF51306">
    <property type="entry name" value="LexA/Signal peptidase"/>
    <property type="match status" value="1"/>
</dbReference>
<dbReference type="AlphaFoldDB" id="W1PM68"/>
<dbReference type="PRINTS" id="PR00727">
    <property type="entry name" value="LEADERPTASE"/>
</dbReference>
<feature type="domain" description="Peptidase S26" evidence="2">
    <location>
        <begin position="6"/>
        <end position="88"/>
    </location>
</feature>
<dbReference type="InterPro" id="IPR036286">
    <property type="entry name" value="LexA/Signal_pep-like_sf"/>
</dbReference>
<protein>
    <recommendedName>
        <fullName evidence="2">Peptidase S26 domain-containing protein</fullName>
    </recommendedName>
</protein>
<dbReference type="InterPro" id="IPR019533">
    <property type="entry name" value="Peptidase_S26"/>
</dbReference>
<dbReference type="OMA" id="AYKMHAT"/>
<dbReference type="InterPro" id="IPR019758">
    <property type="entry name" value="Pept_S26A_signal_pept_1_CS"/>
</dbReference>
<dbReference type="CDD" id="cd06530">
    <property type="entry name" value="S26_SPase_I"/>
    <property type="match status" value="1"/>
</dbReference>
<keyword evidence="4" id="KW-1185">Reference proteome</keyword>
<keyword evidence="1" id="KW-0378">Hydrolase</keyword>
<dbReference type="Gene3D" id="2.10.109.10">
    <property type="entry name" value="Umud Fragment, subunit A"/>
    <property type="match status" value="1"/>
</dbReference>
<dbReference type="EMBL" id="KI393256">
    <property type="protein sequence ID" value="ERN08776.1"/>
    <property type="molecule type" value="Genomic_DNA"/>
</dbReference>